<evidence type="ECO:0000313" key="4">
    <source>
        <dbReference type="Proteomes" id="UP000430975"/>
    </source>
</evidence>
<sequence length="440" mass="48888">MRILIENVWILTMDSEYTEYKNGYLIIEDKTILSLGDMKQCPDVQVDRVIDGQGGLLMPGMINTHTHAGMIPFRSLGDDTPDRLTRFLFPLESQAMTAELAYHSTKVAIAEMQLAGITTFYDIYYFEESVAEATAEMNSRAILAETVLEDGCDSDEKFGGLKIAEEFIKKWSHHPLITPAIAPHAPYTNSTESLKEAANLSTKYNVPLSIHLSEMTFEMEKYGQEYQQTPVEYLEAIDFLSNKLLAAHLIFATDDDLVILAKYNVFVAHCIGANTKSGKGVAPLQQMIDKGLKVGLGTDGPSSGNTLELFTQMKLLANFHKTYTHNRATFPSLEIVRLATLGGAEALGMEKLTGSLEIGKKADITLIETDSINMFPIHDPYAAIVYSANAANVCEVWIDDKHIVSQKRLNNHSEVTLTKNLSEAMTLFKQKAENILQNMD</sequence>
<accession>A0A6I2GN46</accession>
<dbReference type="SUPFAM" id="SSF51338">
    <property type="entry name" value="Composite domain of metallo-dependent hydrolases"/>
    <property type="match status" value="1"/>
</dbReference>
<dbReference type="PANTHER" id="PTHR43794:SF11">
    <property type="entry name" value="AMIDOHYDROLASE-RELATED DOMAIN-CONTAINING PROTEIN"/>
    <property type="match status" value="1"/>
</dbReference>
<dbReference type="AlphaFoldDB" id="A0A6I2GN46"/>
<dbReference type="InterPro" id="IPR011059">
    <property type="entry name" value="Metal-dep_hydrolase_composite"/>
</dbReference>
<gene>
    <name evidence="3" type="ORF">GIY09_03395</name>
</gene>
<dbReference type="Gene3D" id="2.30.40.10">
    <property type="entry name" value="Urease, subunit C, domain 1"/>
    <property type="match status" value="1"/>
</dbReference>
<dbReference type="InterPro" id="IPR050287">
    <property type="entry name" value="MTA/SAH_deaminase"/>
</dbReference>
<dbReference type="PANTHER" id="PTHR43794">
    <property type="entry name" value="AMINOHYDROLASE SSNA-RELATED"/>
    <property type="match status" value="1"/>
</dbReference>
<comment type="caution">
    <text evidence="3">The sequence shown here is derived from an EMBL/GenBank/DDBJ whole genome shotgun (WGS) entry which is preliminary data.</text>
</comment>
<evidence type="ECO:0000256" key="1">
    <source>
        <dbReference type="ARBA" id="ARBA00022801"/>
    </source>
</evidence>
<keyword evidence="4" id="KW-1185">Reference proteome</keyword>
<reference evidence="3 4" key="1">
    <citation type="submission" date="2019-11" db="EMBL/GenBank/DDBJ databases">
        <title>Characterisation of Fundicoccus ignavus gen. nov. sp. nov., a novel genus of the family Aerococcaceae isolated from bulk tank milk.</title>
        <authorList>
            <person name="Siebert A."/>
            <person name="Huptas C."/>
            <person name="Wenning M."/>
            <person name="Scherer S."/>
            <person name="Doll E.V."/>
        </authorList>
    </citation>
    <scope>NUCLEOTIDE SEQUENCE [LARGE SCALE GENOMIC DNA]</scope>
    <source>
        <strain evidence="3 4">WS4759</strain>
    </source>
</reference>
<dbReference type="Pfam" id="PF01979">
    <property type="entry name" value="Amidohydro_1"/>
    <property type="match status" value="1"/>
</dbReference>
<dbReference type="Proteomes" id="UP000430975">
    <property type="component" value="Unassembled WGS sequence"/>
</dbReference>
<keyword evidence="1 3" id="KW-0378">Hydrolase</keyword>
<dbReference type="EMBL" id="WJQS01000002">
    <property type="protein sequence ID" value="MRI84945.1"/>
    <property type="molecule type" value="Genomic_DNA"/>
</dbReference>
<dbReference type="RefSeq" id="WP_153863224.1">
    <property type="nucleotide sequence ID" value="NZ_WJQS01000002.1"/>
</dbReference>
<dbReference type="InterPro" id="IPR006680">
    <property type="entry name" value="Amidohydro-rel"/>
</dbReference>
<evidence type="ECO:0000313" key="3">
    <source>
        <dbReference type="EMBL" id="MRI84945.1"/>
    </source>
</evidence>
<organism evidence="3 4">
    <name type="scientific">Fundicoccus ignavus</name>
    <dbReference type="NCBI Taxonomy" id="2664442"/>
    <lineage>
        <taxon>Bacteria</taxon>
        <taxon>Bacillati</taxon>
        <taxon>Bacillota</taxon>
        <taxon>Bacilli</taxon>
        <taxon>Lactobacillales</taxon>
        <taxon>Aerococcaceae</taxon>
        <taxon>Fundicoccus</taxon>
    </lineage>
</organism>
<feature type="domain" description="Amidohydrolase-related" evidence="2">
    <location>
        <begin position="57"/>
        <end position="401"/>
    </location>
</feature>
<dbReference type="GO" id="GO:0016810">
    <property type="term" value="F:hydrolase activity, acting on carbon-nitrogen (but not peptide) bonds"/>
    <property type="evidence" value="ECO:0007669"/>
    <property type="project" value="InterPro"/>
</dbReference>
<name>A0A6I2GN46_9LACT</name>
<dbReference type="InterPro" id="IPR032466">
    <property type="entry name" value="Metal_Hydrolase"/>
</dbReference>
<proteinExistence type="predicted"/>
<dbReference type="CDD" id="cd01298">
    <property type="entry name" value="ATZ_TRZ_like"/>
    <property type="match status" value="1"/>
</dbReference>
<dbReference type="SUPFAM" id="SSF51556">
    <property type="entry name" value="Metallo-dependent hydrolases"/>
    <property type="match status" value="1"/>
</dbReference>
<dbReference type="Gene3D" id="3.20.20.140">
    <property type="entry name" value="Metal-dependent hydrolases"/>
    <property type="match status" value="1"/>
</dbReference>
<protein>
    <submittedName>
        <fullName evidence="3">Amidohydrolase family protein</fullName>
    </submittedName>
</protein>
<evidence type="ECO:0000259" key="2">
    <source>
        <dbReference type="Pfam" id="PF01979"/>
    </source>
</evidence>